<feature type="region of interest" description="Disordered" evidence="1">
    <location>
        <begin position="142"/>
        <end position="181"/>
    </location>
</feature>
<proteinExistence type="predicted"/>
<sequence length="260" mass="28258">MGAIWKSEEFSEGGFKALKSFSGRLVNVEEDVEGKYAIQKRFDWQDVEILESAEPLTLKDGNFSDWMKQSGSKSSVDAKVVAKLEKFCKENKIKGSLPACLYEQNIIWEQFIVEFEGEGADGTAMQPGYAYAPISLVGKSEKKAPTRGRKVAPPADDEVQEPVESESDDADESDSAEESTPVEVDIPELVHESVVKTLGNDGATRDMIARELKKTAKLRKALGEVDGGIDTVLNAMVGSGAIDADGDFYFPASEEGEAGF</sequence>
<name>A0A0F9N9H5_9ZZZZ</name>
<feature type="compositionally biased region" description="Acidic residues" evidence="1">
    <location>
        <begin position="155"/>
        <end position="177"/>
    </location>
</feature>
<organism evidence="2">
    <name type="scientific">marine sediment metagenome</name>
    <dbReference type="NCBI Taxonomy" id="412755"/>
    <lineage>
        <taxon>unclassified sequences</taxon>
        <taxon>metagenomes</taxon>
        <taxon>ecological metagenomes</taxon>
    </lineage>
</organism>
<accession>A0A0F9N9H5</accession>
<dbReference type="AlphaFoldDB" id="A0A0F9N9H5"/>
<comment type="caution">
    <text evidence="2">The sequence shown here is derived from an EMBL/GenBank/DDBJ whole genome shotgun (WGS) entry which is preliminary data.</text>
</comment>
<evidence type="ECO:0000256" key="1">
    <source>
        <dbReference type="SAM" id="MobiDB-lite"/>
    </source>
</evidence>
<dbReference type="EMBL" id="LAZR01003798">
    <property type="protein sequence ID" value="KKN14624.1"/>
    <property type="molecule type" value="Genomic_DNA"/>
</dbReference>
<gene>
    <name evidence="2" type="ORF">LCGC14_0994150</name>
</gene>
<protein>
    <submittedName>
        <fullName evidence="2">Uncharacterized protein</fullName>
    </submittedName>
</protein>
<evidence type="ECO:0000313" key="2">
    <source>
        <dbReference type="EMBL" id="KKN14624.1"/>
    </source>
</evidence>
<reference evidence="2" key="1">
    <citation type="journal article" date="2015" name="Nature">
        <title>Complex archaea that bridge the gap between prokaryotes and eukaryotes.</title>
        <authorList>
            <person name="Spang A."/>
            <person name="Saw J.H."/>
            <person name="Jorgensen S.L."/>
            <person name="Zaremba-Niedzwiedzka K."/>
            <person name="Martijn J."/>
            <person name="Lind A.E."/>
            <person name="van Eijk R."/>
            <person name="Schleper C."/>
            <person name="Guy L."/>
            <person name="Ettema T.J."/>
        </authorList>
    </citation>
    <scope>NUCLEOTIDE SEQUENCE</scope>
</reference>